<dbReference type="InterPro" id="IPR029063">
    <property type="entry name" value="SAM-dependent_MTases_sf"/>
</dbReference>
<organism evidence="1">
    <name type="scientific">marine sediment metagenome</name>
    <dbReference type="NCBI Taxonomy" id="412755"/>
    <lineage>
        <taxon>unclassified sequences</taxon>
        <taxon>metagenomes</taxon>
        <taxon>ecological metagenomes</taxon>
    </lineage>
</organism>
<feature type="non-terminal residue" evidence="1">
    <location>
        <position position="213"/>
    </location>
</feature>
<gene>
    <name evidence="1" type="ORF">S01H1_76675</name>
</gene>
<proteinExistence type="predicted"/>
<name>X0XRB8_9ZZZZ</name>
<dbReference type="EMBL" id="BARS01051478">
    <property type="protein sequence ID" value="GAG45795.1"/>
    <property type="molecule type" value="Genomic_DNA"/>
</dbReference>
<comment type="caution">
    <text evidence="1">The sequence shown here is derived from an EMBL/GenBank/DDBJ whole genome shotgun (WGS) entry which is preliminary data.</text>
</comment>
<evidence type="ECO:0008006" key="2">
    <source>
        <dbReference type="Google" id="ProtNLM"/>
    </source>
</evidence>
<accession>X0XRB8</accession>
<dbReference type="Gene3D" id="3.40.50.150">
    <property type="entry name" value="Vaccinia Virus protein VP39"/>
    <property type="match status" value="1"/>
</dbReference>
<protein>
    <recommendedName>
        <fullName evidence="2">Methyltransferase type 11 domain-containing protein</fullName>
    </recommendedName>
</protein>
<dbReference type="AlphaFoldDB" id="X0XRB8"/>
<evidence type="ECO:0000313" key="1">
    <source>
        <dbReference type="EMBL" id="GAG45795.1"/>
    </source>
</evidence>
<dbReference type="SUPFAM" id="SSF53335">
    <property type="entry name" value="S-adenosyl-L-methionine-dependent methyltransferases"/>
    <property type="match status" value="1"/>
</dbReference>
<sequence>MSNWKINQSILYGISNPLDNPLFRERLHQYLIPYCKGKRLVELGCGNGNLYHSLKSETKEWIPVDPYPPPNSTKKIVKLTAKDYLLSIKPNHLEMVLCPFSYHHFGDSIHEILLNRLGKQSSCLILSISRHSPWFNNDEWNHLFFSNGFESDIFQNLKGLVKHQKKMRYRKTYWTFQIPFSSYQMSIFIKSQGWSHLDNKYQIEQLLKGIPKD</sequence>
<reference evidence="1" key="1">
    <citation type="journal article" date="2014" name="Front. Microbiol.">
        <title>High frequency of phylogenetically diverse reductive dehalogenase-homologous genes in deep subseafloor sedimentary metagenomes.</title>
        <authorList>
            <person name="Kawai M."/>
            <person name="Futagami T."/>
            <person name="Toyoda A."/>
            <person name="Takaki Y."/>
            <person name="Nishi S."/>
            <person name="Hori S."/>
            <person name="Arai W."/>
            <person name="Tsubouchi T."/>
            <person name="Morono Y."/>
            <person name="Uchiyama I."/>
            <person name="Ito T."/>
            <person name="Fujiyama A."/>
            <person name="Inagaki F."/>
            <person name="Takami H."/>
        </authorList>
    </citation>
    <scope>NUCLEOTIDE SEQUENCE</scope>
    <source>
        <strain evidence="1">Expedition CK06-06</strain>
    </source>
</reference>